<sequence>MSEQAAKVGTMTSNAGGTSFRDVITGSVFRSTVFRGPGPRGWFIGAGLSILLWAWPTWNIVWSVDEPLAWKMAASASLIVFFAAYVFLPQISWRLGTRAGIVSVCILLALNGLMILIIGREALWTWTFLACAIAMTSLPPRTDFFLIVTLALVSFTSQLVTGNGEQALLQAGIILSLGLMMSAFARLIRQTARLREAQTELADAAVAAERSRVARDMHDILGHSLTVIAVKAELAGRMLDTVPGDYPARDRAAAEISAVQDLARGALADVRATVAGYRGVNVLAELAVARTALESAGIDAELPGTVEQVPARHRELFGWVLREGVTNVVRHSGAARCRVRLTASSVLVEDDGVGPASGGRPGNGLAGIRERVGAAGGTVSIGPSDLGGFRLAVEV</sequence>
<evidence type="ECO:0000256" key="2">
    <source>
        <dbReference type="ARBA" id="ARBA00022777"/>
    </source>
</evidence>
<keyword evidence="2 6" id="KW-0418">Kinase</keyword>
<dbReference type="CDD" id="cd16917">
    <property type="entry name" value="HATPase_UhpB-NarQ-NarX-like"/>
    <property type="match status" value="1"/>
</dbReference>
<keyword evidence="3" id="KW-0902">Two-component regulatory system</keyword>
<feature type="transmembrane region" description="Helical" evidence="4">
    <location>
        <begin position="68"/>
        <end position="88"/>
    </location>
</feature>
<feature type="transmembrane region" description="Helical" evidence="4">
    <location>
        <begin position="123"/>
        <end position="139"/>
    </location>
</feature>
<feature type="transmembrane region" description="Helical" evidence="4">
    <location>
        <begin position="42"/>
        <end position="62"/>
    </location>
</feature>
<reference evidence="7" key="1">
    <citation type="journal article" date="2019" name="Int. J. Syst. Evol. Microbiol.">
        <title>The Global Catalogue of Microorganisms (GCM) 10K type strain sequencing project: providing services to taxonomists for standard genome sequencing and annotation.</title>
        <authorList>
            <consortium name="The Broad Institute Genomics Platform"/>
            <consortium name="The Broad Institute Genome Sequencing Center for Infectious Disease"/>
            <person name="Wu L."/>
            <person name="Ma J."/>
        </authorList>
    </citation>
    <scope>NUCLEOTIDE SEQUENCE [LARGE SCALE GENOMIC DNA]</scope>
    <source>
        <strain evidence="7">JCM 18514</strain>
    </source>
</reference>
<name>A0ABP9SGF7_9MICC</name>
<evidence type="ECO:0000313" key="6">
    <source>
        <dbReference type="EMBL" id="GAA5195333.1"/>
    </source>
</evidence>
<dbReference type="SUPFAM" id="SSF55874">
    <property type="entry name" value="ATPase domain of HSP90 chaperone/DNA topoisomerase II/histidine kinase"/>
    <property type="match status" value="1"/>
</dbReference>
<dbReference type="PANTHER" id="PTHR24421:SF63">
    <property type="entry name" value="SENSOR HISTIDINE KINASE DESK"/>
    <property type="match status" value="1"/>
</dbReference>
<feature type="transmembrane region" description="Helical" evidence="4">
    <location>
        <begin position="144"/>
        <end position="161"/>
    </location>
</feature>
<proteinExistence type="predicted"/>
<evidence type="ECO:0000256" key="1">
    <source>
        <dbReference type="ARBA" id="ARBA00022679"/>
    </source>
</evidence>
<comment type="caution">
    <text evidence="6">The sequence shown here is derived from an EMBL/GenBank/DDBJ whole genome shotgun (WGS) entry which is preliminary data.</text>
</comment>
<keyword evidence="4" id="KW-1133">Transmembrane helix</keyword>
<evidence type="ECO:0000313" key="7">
    <source>
        <dbReference type="Proteomes" id="UP001500200"/>
    </source>
</evidence>
<evidence type="ECO:0000256" key="4">
    <source>
        <dbReference type="SAM" id="Phobius"/>
    </source>
</evidence>
<keyword evidence="4" id="KW-0472">Membrane</keyword>
<evidence type="ECO:0000259" key="5">
    <source>
        <dbReference type="Pfam" id="PF07730"/>
    </source>
</evidence>
<organism evidence="6 7">
    <name type="scientific">Arthrobacter gyeryongensis</name>
    <dbReference type="NCBI Taxonomy" id="1650592"/>
    <lineage>
        <taxon>Bacteria</taxon>
        <taxon>Bacillati</taxon>
        <taxon>Actinomycetota</taxon>
        <taxon>Actinomycetes</taxon>
        <taxon>Micrococcales</taxon>
        <taxon>Micrococcaceae</taxon>
        <taxon>Arthrobacter</taxon>
    </lineage>
</organism>
<feature type="transmembrane region" description="Helical" evidence="4">
    <location>
        <begin position="100"/>
        <end position="117"/>
    </location>
</feature>
<dbReference type="Proteomes" id="UP001500200">
    <property type="component" value="Unassembled WGS sequence"/>
</dbReference>
<keyword evidence="1" id="KW-0808">Transferase</keyword>
<dbReference type="InterPro" id="IPR036890">
    <property type="entry name" value="HATPase_C_sf"/>
</dbReference>
<dbReference type="Pfam" id="PF07730">
    <property type="entry name" value="HisKA_3"/>
    <property type="match status" value="1"/>
</dbReference>
<dbReference type="PANTHER" id="PTHR24421">
    <property type="entry name" value="NITRATE/NITRITE SENSOR PROTEIN NARX-RELATED"/>
    <property type="match status" value="1"/>
</dbReference>
<dbReference type="InterPro" id="IPR011712">
    <property type="entry name" value="Sig_transdc_His_kin_sub3_dim/P"/>
</dbReference>
<feature type="transmembrane region" description="Helical" evidence="4">
    <location>
        <begin position="167"/>
        <end position="188"/>
    </location>
</feature>
<dbReference type="GO" id="GO:0016301">
    <property type="term" value="F:kinase activity"/>
    <property type="evidence" value="ECO:0007669"/>
    <property type="project" value="UniProtKB-KW"/>
</dbReference>
<dbReference type="InterPro" id="IPR050482">
    <property type="entry name" value="Sensor_HK_TwoCompSys"/>
</dbReference>
<feature type="domain" description="Signal transduction histidine kinase subgroup 3 dimerisation and phosphoacceptor" evidence="5">
    <location>
        <begin position="209"/>
        <end position="278"/>
    </location>
</feature>
<gene>
    <name evidence="6" type="ORF">GCM10023346_24980</name>
</gene>
<keyword evidence="7" id="KW-1185">Reference proteome</keyword>
<dbReference type="Gene3D" id="3.30.565.10">
    <property type="entry name" value="Histidine kinase-like ATPase, C-terminal domain"/>
    <property type="match status" value="1"/>
</dbReference>
<evidence type="ECO:0000256" key="3">
    <source>
        <dbReference type="ARBA" id="ARBA00023012"/>
    </source>
</evidence>
<keyword evidence="4" id="KW-0812">Transmembrane</keyword>
<accession>A0ABP9SGF7</accession>
<dbReference type="Gene3D" id="1.20.5.1930">
    <property type="match status" value="1"/>
</dbReference>
<protein>
    <submittedName>
        <fullName evidence="6">Sensor histidine kinase</fullName>
    </submittedName>
</protein>
<dbReference type="EMBL" id="BAABKK010000015">
    <property type="protein sequence ID" value="GAA5195333.1"/>
    <property type="molecule type" value="Genomic_DNA"/>
</dbReference>